<evidence type="ECO:0000313" key="4">
    <source>
        <dbReference type="Proteomes" id="UP000193380"/>
    </source>
</evidence>
<dbReference type="STRING" id="8022.A0A060Z0U5"/>
<protein>
    <recommendedName>
        <fullName evidence="2">Argonaute linker 1 domain-containing protein</fullName>
    </recommendedName>
</protein>
<dbReference type="Pfam" id="PF08699">
    <property type="entry name" value="ArgoL1"/>
    <property type="match status" value="1"/>
</dbReference>
<dbReference type="AlphaFoldDB" id="A0A060Z0U5"/>
<reference evidence="3" key="1">
    <citation type="journal article" date="2014" name="Nat. Commun.">
        <title>The rainbow trout genome provides novel insights into evolution after whole-genome duplication in vertebrates.</title>
        <authorList>
            <person name="Berthelot C."/>
            <person name="Brunet F."/>
            <person name="Chalopin D."/>
            <person name="Juanchich A."/>
            <person name="Bernard M."/>
            <person name="Noel B."/>
            <person name="Bento P."/>
            <person name="Da Silva C."/>
            <person name="Labadie K."/>
            <person name="Alberti A."/>
            <person name="Aury J.M."/>
            <person name="Louis A."/>
            <person name="Dehais P."/>
            <person name="Bardou P."/>
            <person name="Montfort J."/>
            <person name="Klopp C."/>
            <person name="Cabau C."/>
            <person name="Gaspin C."/>
            <person name="Thorgaard G.H."/>
            <person name="Boussaha M."/>
            <person name="Quillet E."/>
            <person name="Guyomard R."/>
            <person name="Galiana D."/>
            <person name="Bobe J."/>
            <person name="Volff J.N."/>
            <person name="Genet C."/>
            <person name="Wincker P."/>
            <person name="Jaillon O."/>
            <person name="Roest Crollius H."/>
            <person name="Guiguen Y."/>
        </authorList>
    </citation>
    <scope>NUCLEOTIDE SEQUENCE [LARGE SCALE GENOMIC DNA]</scope>
</reference>
<name>A0A060Z0U5_ONCMY</name>
<evidence type="ECO:0000256" key="1">
    <source>
        <dbReference type="SAM" id="MobiDB-lite"/>
    </source>
</evidence>
<organism evidence="3 4">
    <name type="scientific">Oncorhynchus mykiss</name>
    <name type="common">Rainbow trout</name>
    <name type="synonym">Salmo gairdneri</name>
    <dbReference type="NCBI Taxonomy" id="8022"/>
    <lineage>
        <taxon>Eukaryota</taxon>
        <taxon>Metazoa</taxon>
        <taxon>Chordata</taxon>
        <taxon>Craniata</taxon>
        <taxon>Vertebrata</taxon>
        <taxon>Euteleostomi</taxon>
        <taxon>Actinopterygii</taxon>
        <taxon>Neopterygii</taxon>
        <taxon>Teleostei</taxon>
        <taxon>Protacanthopterygii</taxon>
        <taxon>Salmoniformes</taxon>
        <taxon>Salmonidae</taxon>
        <taxon>Salmoninae</taxon>
        <taxon>Oncorhynchus</taxon>
    </lineage>
</organism>
<dbReference type="PaxDb" id="8022-A0A060Z0U5"/>
<accession>A0A060Z0U5</accession>
<feature type="non-terminal residue" evidence="3">
    <location>
        <position position="240"/>
    </location>
</feature>
<feature type="domain" description="Argonaute linker 1" evidence="2">
    <location>
        <begin position="98"/>
        <end position="150"/>
    </location>
</feature>
<reference evidence="3" key="2">
    <citation type="submission" date="2014-03" db="EMBL/GenBank/DDBJ databases">
        <authorList>
            <person name="Genoscope - CEA"/>
        </authorList>
    </citation>
    <scope>NUCLEOTIDE SEQUENCE</scope>
</reference>
<dbReference type="Pfam" id="PF16486">
    <property type="entry name" value="ArgoN"/>
    <property type="match status" value="1"/>
</dbReference>
<proteinExistence type="predicted"/>
<dbReference type="InterPro" id="IPR032474">
    <property type="entry name" value="Argonaute_N"/>
</dbReference>
<feature type="region of interest" description="Disordered" evidence="1">
    <location>
        <begin position="187"/>
        <end position="240"/>
    </location>
</feature>
<dbReference type="EMBL" id="FR932199">
    <property type="protein sequence ID" value="CDQ97641.1"/>
    <property type="molecule type" value="Genomic_DNA"/>
</dbReference>
<dbReference type="InterPro" id="IPR014811">
    <property type="entry name" value="ArgoL1"/>
</dbReference>
<sequence length="240" mass="27087">MVQHFKPQLFGDRKPVYDGKKNIYTVLALPIGSEKVDFEVTIPGEGKDRIFKVSIRFLATVSWRLLQETLVSGRLQVPLDSVQALDVAMRHLASMRYTPVGRSFFSPPEGYYHPLGGGREVWFGFHQSVRPAMWKMMLNIDVSATAFYKAQPVIEFMCEVLDIRNIDEQPKTLTDSQRVRFTKEIKGGPLNIPSTRHAACLSPPPPPDRSPHTTPHSSRHSFLPLTPSHSLIPSPTHSFL</sequence>
<evidence type="ECO:0000259" key="2">
    <source>
        <dbReference type="SMART" id="SM01163"/>
    </source>
</evidence>
<gene>
    <name evidence="3" type="ORF">GSONMT00042943001</name>
</gene>
<dbReference type="Gene3D" id="2.170.260.10">
    <property type="entry name" value="paz domain"/>
    <property type="match status" value="1"/>
</dbReference>
<dbReference type="SUPFAM" id="SSF101690">
    <property type="entry name" value="PAZ domain"/>
    <property type="match status" value="1"/>
</dbReference>
<dbReference type="Proteomes" id="UP000193380">
    <property type="component" value="Unassembled WGS sequence"/>
</dbReference>
<feature type="compositionally biased region" description="Polar residues" evidence="1">
    <location>
        <begin position="227"/>
        <end position="240"/>
    </location>
</feature>
<dbReference type="SMART" id="SM01163">
    <property type="entry name" value="DUF1785"/>
    <property type="match status" value="1"/>
</dbReference>
<evidence type="ECO:0000313" key="3">
    <source>
        <dbReference type="EMBL" id="CDQ97641.1"/>
    </source>
</evidence>
<dbReference type="InterPro" id="IPR036085">
    <property type="entry name" value="PAZ_dom_sf"/>
</dbReference>
<dbReference type="PANTHER" id="PTHR22891">
    <property type="entry name" value="EUKARYOTIC TRANSLATION INITIATION FACTOR 2C"/>
    <property type="match status" value="1"/>
</dbReference>